<evidence type="ECO:0000313" key="2">
    <source>
        <dbReference type="EMBL" id="EGW08206.1"/>
    </source>
</evidence>
<feature type="region of interest" description="Disordered" evidence="1">
    <location>
        <begin position="88"/>
        <end position="111"/>
    </location>
</feature>
<reference evidence="3" key="1">
    <citation type="journal article" date="2011" name="Nat. Biotechnol.">
        <title>The genomic sequence of the Chinese hamster ovary (CHO)-K1 cell line.</title>
        <authorList>
            <person name="Xu X."/>
            <person name="Nagarajan H."/>
            <person name="Lewis N.E."/>
            <person name="Pan S."/>
            <person name="Cai Z."/>
            <person name="Liu X."/>
            <person name="Chen W."/>
            <person name="Xie M."/>
            <person name="Wang W."/>
            <person name="Hammond S."/>
            <person name="Andersen M.R."/>
            <person name="Neff N."/>
            <person name="Passarelli B."/>
            <person name="Koh W."/>
            <person name="Fan H.C."/>
            <person name="Wang J."/>
            <person name="Gui Y."/>
            <person name="Lee K.H."/>
            <person name="Betenbaugh M.J."/>
            <person name="Quake S.R."/>
            <person name="Famili I."/>
            <person name="Palsson B.O."/>
            <person name="Wang J."/>
        </authorList>
    </citation>
    <scope>NUCLEOTIDE SEQUENCE [LARGE SCALE GENOMIC DNA]</scope>
    <source>
        <strain evidence="3">CHO K1 cell line</strain>
    </source>
</reference>
<dbReference type="EMBL" id="JH000492">
    <property type="protein sequence ID" value="EGW08206.1"/>
    <property type="molecule type" value="Genomic_DNA"/>
</dbReference>
<sequence>MDLVHGGGERWGCTAAGRPPSLQLTSTEGGMRLRLQPRPEPASQRLQLASRPPRPSDGGQPRRASPPYPDEWGWGEALAELGLRIRVPVEAQQRGSRPIGLSSVGVTGNTR</sequence>
<evidence type="ECO:0000256" key="1">
    <source>
        <dbReference type="SAM" id="MobiDB-lite"/>
    </source>
</evidence>
<organism evidence="2 3">
    <name type="scientific">Cricetulus griseus</name>
    <name type="common">Chinese hamster</name>
    <name type="synonym">Cricetulus barabensis griseus</name>
    <dbReference type="NCBI Taxonomy" id="10029"/>
    <lineage>
        <taxon>Eukaryota</taxon>
        <taxon>Metazoa</taxon>
        <taxon>Chordata</taxon>
        <taxon>Craniata</taxon>
        <taxon>Vertebrata</taxon>
        <taxon>Euteleostomi</taxon>
        <taxon>Mammalia</taxon>
        <taxon>Eutheria</taxon>
        <taxon>Euarchontoglires</taxon>
        <taxon>Glires</taxon>
        <taxon>Rodentia</taxon>
        <taxon>Myomorpha</taxon>
        <taxon>Muroidea</taxon>
        <taxon>Cricetidae</taxon>
        <taxon>Cricetinae</taxon>
        <taxon>Cricetulus</taxon>
    </lineage>
</organism>
<accession>G3HLM8</accession>
<protein>
    <submittedName>
        <fullName evidence="2">Uncharacterized protein</fullName>
    </submittedName>
</protein>
<gene>
    <name evidence="2" type="ORF">I79_011617</name>
</gene>
<proteinExistence type="predicted"/>
<dbReference type="InParanoid" id="G3HLM8"/>
<evidence type="ECO:0000313" key="3">
    <source>
        <dbReference type="Proteomes" id="UP000001075"/>
    </source>
</evidence>
<dbReference type="Proteomes" id="UP000001075">
    <property type="component" value="Unassembled WGS sequence"/>
</dbReference>
<name>G3HLM8_CRIGR</name>
<feature type="region of interest" description="Disordered" evidence="1">
    <location>
        <begin position="1"/>
        <end position="73"/>
    </location>
</feature>
<dbReference type="AlphaFoldDB" id="G3HLM8"/>
<feature type="compositionally biased region" description="Gly residues" evidence="1">
    <location>
        <begin position="1"/>
        <end position="10"/>
    </location>
</feature>